<keyword evidence="3" id="KW-1185">Reference proteome</keyword>
<accession>A0A9P3GW91</accession>
<evidence type="ECO:0000256" key="1">
    <source>
        <dbReference type="SAM" id="MobiDB-lite"/>
    </source>
</evidence>
<evidence type="ECO:0000313" key="2">
    <source>
        <dbReference type="EMBL" id="GJF00145.1"/>
    </source>
</evidence>
<dbReference type="Proteomes" id="UP000703269">
    <property type="component" value="Unassembled WGS sequence"/>
</dbReference>
<feature type="compositionally biased region" description="Acidic residues" evidence="1">
    <location>
        <begin position="30"/>
        <end position="44"/>
    </location>
</feature>
<name>A0A9P3GW91_9APHY</name>
<dbReference type="PANTHER" id="PTHR47501:SF5">
    <property type="entry name" value="HAT C-TERMINAL DIMERISATION DOMAIN-CONTAINING PROTEIN"/>
    <property type="match status" value="1"/>
</dbReference>
<protein>
    <submittedName>
        <fullName evidence="2">Uncharacterized protein</fullName>
    </submittedName>
</protein>
<evidence type="ECO:0000313" key="3">
    <source>
        <dbReference type="Proteomes" id="UP000703269"/>
    </source>
</evidence>
<dbReference type="InterPro" id="IPR012337">
    <property type="entry name" value="RNaseH-like_sf"/>
</dbReference>
<dbReference type="PANTHER" id="PTHR47501">
    <property type="entry name" value="TRANSPOSASE-RELATED"/>
    <property type="match status" value="1"/>
</dbReference>
<feature type="region of interest" description="Disordered" evidence="1">
    <location>
        <begin position="305"/>
        <end position="324"/>
    </location>
</feature>
<reference evidence="2 3" key="1">
    <citation type="submission" date="2021-08" db="EMBL/GenBank/DDBJ databases">
        <title>Draft Genome Sequence of Phanerochaete sordida strain YK-624.</title>
        <authorList>
            <person name="Mori T."/>
            <person name="Dohra H."/>
            <person name="Suzuki T."/>
            <person name="Kawagishi H."/>
            <person name="Hirai H."/>
        </authorList>
    </citation>
    <scope>NUCLEOTIDE SEQUENCE [LARGE SCALE GENOMIC DNA]</scope>
    <source>
        <strain evidence="2 3">YK-624</strain>
    </source>
</reference>
<dbReference type="OrthoDB" id="2798924at2759"/>
<sequence>MPTLSSTAPVEGPTRAETVDESNNNVVEVQPEEPEEEPEEDEEKELERLMRNWLSVLYRFFDQIPKIIKTINRFLNTGDAKSTGNLKKHAIVCWGLEAVEAVVAMENQSAARPAIEKLGRSGSITDTFKRELESDISYAMDCWTSPNHRTFLDLFAYFVEEGKCKSILPDFIEVPGSHTGECLGYEIKGVLNEFRVKQKVSTLCMEHDMKTHHLWILGMTIDNASNNNTMVAVLASRLNDFPGAPNQVRRFAHIVNLVAKTILHQFDSTQKCGNKRDKEAREAKGEKIVEDLLAKINLDELELNEESVEESAEEHDNNDVDSWVDKREDLTQEETSLGISLIHQNHIICTWGDA</sequence>
<organism evidence="2 3">
    <name type="scientific">Phanerochaete sordida</name>
    <dbReference type="NCBI Taxonomy" id="48140"/>
    <lineage>
        <taxon>Eukaryota</taxon>
        <taxon>Fungi</taxon>
        <taxon>Dikarya</taxon>
        <taxon>Basidiomycota</taxon>
        <taxon>Agaricomycotina</taxon>
        <taxon>Agaricomycetes</taxon>
        <taxon>Polyporales</taxon>
        <taxon>Phanerochaetaceae</taxon>
        <taxon>Phanerochaete</taxon>
    </lineage>
</organism>
<proteinExistence type="predicted"/>
<feature type="compositionally biased region" description="Basic and acidic residues" evidence="1">
    <location>
        <begin position="314"/>
        <end position="324"/>
    </location>
</feature>
<dbReference type="EMBL" id="BPQB01000136">
    <property type="protein sequence ID" value="GJF00145.1"/>
    <property type="molecule type" value="Genomic_DNA"/>
</dbReference>
<gene>
    <name evidence="2" type="ORF">PsYK624_164240</name>
</gene>
<dbReference type="AlphaFoldDB" id="A0A9P3GW91"/>
<comment type="caution">
    <text evidence="2">The sequence shown here is derived from an EMBL/GenBank/DDBJ whole genome shotgun (WGS) entry which is preliminary data.</text>
</comment>
<feature type="region of interest" description="Disordered" evidence="1">
    <location>
        <begin position="1"/>
        <end position="44"/>
    </location>
</feature>
<dbReference type="SUPFAM" id="SSF53098">
    <property type="entry name" value="Ribonuclease H-like"/>
    <property type="match status" value="1"/>
</dbReference>